<comment type="caution">
    <text evidence="1">The sequence shown here is derived from an EMBL/GenBank/DDBJ whole genome shotgun (WGS) entry which is preliminary data.</text>
</comment>
<protein>
    <submittedName>
        <fullName evidence="1">Uncharacterized protein</fullName>
    </submittedName>
</protein>
<reference evidence="1 2" key="1">
    <citation type="submission" date="2024-06" db="EMBL/GenBank/DDBJ databases">
        <authorList>
            <person name="Bataeva Y.V."/>
            <person name="Grigorian L.N."/>
            <person name="Solomentsev V.I."/>
        </authorList>
    </citation>
    <scope>NUCLEOTIDE SEQUENCE [LARGE SCALE GENOMIC DNA]</scope>
    <source>
        <strain evidence="2">SCPM-O-B-12605 (RCAM04882)</strain>
    </source>
</reference>
<evidence type="ECO:0000313" key="1">
    <source>
        <dbReference type="EMBL" id="MES0833108.1"/>
    </source>
</evidence>
<name>A0ABV1ZPU3_9ACTN</name>
<dbReference type="RefSeq" id="WP_352982737.1">
    <property type="nucleotide sequence ID" value="NZ_JBEQNA010000001.1"/>
</dbReference>
<proteinExistence type="predicted"/>
<accession>A0ABV1ZPU3</accession>
<gene>
    <name evidence="1" type="ORF">ABUK86_04940</name>
</gene>
<keyword evidence="2" id="KW-1185">Reference proteome</keyword>
<evidence type="ECO:0000313" key="2">
    <source>
        <dbReference type="Proteomes" id="UP001432401"/>
    </source>
</evidence>
<dbReference type="Proteomes" id="UP001432401">
    <property type="component" value="Unassembled WGS sequence"/>
</dbReference>
<organism evidence="1 2">
    <name type="scientific">Nocardiopsis tropica</name>
    <dbReference type="NCBI Taxonomy" id="109330"/>
    <lineage>
        <taxon>Bacteria</taxon>
        <taxon>Bacillati</taxon>
        <taxon>Actinomycetota</taxon>
        <taxon>Actinomycetes</taxon>
        <taxon>Streptosporangiales</taxon>
        <taxon>Nocardiopsidaceae</taxon>
        <taxon>Nocardiopsis</taxon>
    </lineage>
</organism>
<dbReference type="EMBL" id="JBEQNB010000002">
    <property type="protein sequence ID" value="MES0833108.1"/>
    <property type="molecule type" value="Genomic_DNA"/>
</dbReference>
<sequence>MRTTDMAALRAEVSAKYLRKASELLDQMDEPHLVFSFGGKENTYNEAVPQRALPGDLRNLMTASAVAFDKHLKILAAQTDSGATTAASMLSGIADALEKAEEVLDGETPSGESAGT</sequence>